<keyword evidence="3" id="KW-1185">Reference proteome</keyword>
<evidence type="ECO:0000313" key="2">
    <source>
        <dbReference type="EMBL" id="UOQ67195.1"/>
    </source>
</evidence>
<dbReference type="InterPro" id="IPR057601">
    <property type="entry name" value="Oar-like_b-barrel"/>
</dbReference>
<dbReference type="Proteomes" id="UP000830401">
    <property type="component" value="Chromosome"/>
</dbReference>
<evidence type="ECO:0000259" key="1">
    <source>
        <dbReference type="Pfam" id="PF25183"/>
    </source>
</evidence>
<protein>
    <recommendedName>
        <fullName evidence="1">TonB-dependent transporter Oar-like beta-barrel domain-containing protein</fullName>
    </recommendedName>
</protein>
<dbReference type="EMBL" id="CP095061">
    <property type="protein sequence ID" value="UOQ67195.1"/>
    <property type="molecule type" value="Genomic_DNA"/>
</dbReference>
<sequence length="371" mass="41603">MLGKEFKLPQVWRTNVAVDFRLPGEIVATLEGIFSKTVNDIYYQNINLTAPVGRLVGPDQRPVYASTTAGRRINQNYTNVLLLNNTNEGYRYNATAQLQKQFTNGLNTTVAYTYGRAREINSGTSSTALSNWQFNQVQSDPNNPELGYSINDRRHRILVTGGYTIRYANNKTATNISVIYEGLAGSPIAYVYGQGGRDVNNDGAFSNDLIYIPRDARDPNEITLVTSGSSDMRTLAQVQDQLEAFIQNDPYLRNHRGQYAERFAARTPWTHQVDIRLAQDLNFVAGGKKNTIQISFDIQNVGNLLNNNWGNQYSVSNNAIELLRPETVTGPNIRPTFSFPATFAANNNRGYDIAPFNSRWQGQLGVRYTFN</sequence>
<proteinExistence type="predicted"/>
<name>A0ABY4G8G8_9BACT</name>
<dbReference type="Pfam" id="PF25183">
    <property type="entry name" value="OMP_b-brl_4"/>
    <property type="match status" value="1"/>
</dbReference>
<accession>A0ABY4G8G8</accession>
<organism evidence="2 3">
    <name type="scientific">Hymenobacter volaticus</name>
    <dbReference type="NCBI Taxonomy" id="2932254"/>
    <lineage>
        <taxon>Bacteria</taxon>
        <taxon>Pseudomonadati</taxon>
        <taxon>Bacteroidota</taxon>
        <taxon>Cytophagia</taxon>
        <taxon>Cytophagales</taxon>
        <taxon>Hymenobacteraceae</taxon>
        <taxon>Hymenobacter</taxon>
    </lineage>
</organism>
<evidence type="ECO:0000313" key="3">
    <source>
        <dbReference type="Proteomes" id="UP000830401"/>
    </source>
</evidence>
<reference evidence="2" key="1">
    <citation type="submission" date="2022-04" db="EMBL/GenBank/DDBJ databases">
        <title>Hymenobacter sp. isolated from the air.</title>
        <authorList>
            <person name="Won M."/>
            <person name="Lee C.-M."/>
            <person name="Woen H.-Y."/>
            <person name="Kwon S.-W."/>
        </authorList>
    </citation>
    <scope>NUCLEOTIDE SEQUENCE</scope>
    <source>
        <strain evidence="2">5420S-77</strain>
    </source>
</reference>
<gene>
    <name evidence="2" type="ORF">MUN86_04645</name>
</gene>
<feature type="domain" description="TonB-dependent transporter Oar-like beta-barrel" evidence="1">
    <location>
        <begin position="4"/>
        <end position="307"/>
    </location>
</feature>